<evidence type="ECO:0000313" key="2">
    <source>
        <dbReference type="Proteomes" id="UP000236151"/>
    </source>
</evidence>
<dbReference type="EMBL" id="NIOJ01000018">
    <property type="protein sequence ID" value="PNT99515.1"/>
    <property type="molecule type" value="Genomic_DNA"/>
</dbReference>
<gene>
    <name evidence="1" type="ORF">CDQ84_08625</name>
</gene>
<dbReference type="Proteomes" id="UP000236151">
    <property type="component" value="Unassembled WGS sequence"/>
</dbReference>
<dbReference type="RefSeq" id="WP_103081330.1">
    <property type="nucleotide sequence ID" value="NZ_CP021850.1"/>
</dbReference>
<organism evidence="1 2">
    <name type="scientific">Clostridium thermosuccinogenes</name>
    <dbReference type="NCBI Taxonomy" id="84032"/>
    <lineage>
        <taxon>Bacteria</taxon>
        <taxon>Bacillati</taxon>
        <taxon>Bacillota</taxon>
        <taxon>Clostridia</taxon>
        <taxon>Eubacteriales</taxon>
        <taxon>Clostridiaceae</taxon>
        <taxon>Clostridium</taxon>
    </lineage>
</organism>
<proteinExistence type="predicted"/>
<comment type="caution">
    <text evidence="1">The sequence shown here is derived from an EMBL/GenBank/DDBJ whole genome shotgun (WGS) entry which is preliminary data.</text>
</comment>
<keyword evidence="2" id="KW-1185">Reference proteome</keyword>
<dbReference type="OrthoDB" id="29496at2"/>
<sequence>MENPDKRTVGYRNRTNVTRKSTDVMIDMLKQALTYADSARYVLFDSWFCFPGILLKIKGLGLHTIAMMKSMKTVKYNYQGKTS</sequence>
<reference evidence="1 2" key="1">
    <citation type="submission" date="2017-06" db="EMBL/GenBank/DDBJ databases">
        <title>Investigating the central metabolism of Clostridium thermosuccinogenes.</title>
        <authorList>
            <person name="Koendjbiharie J.G."/>
            <person name="van Kranenburg R."/>
        </authorList>
    </citation>
    <scope>NUCLEOTIDE SEQUENCE [LARGE SCALE GENOMIC DNA]</scope>
    <source>
        <strain evidence="1 2">DSM 5806</strain>
    </source>
</reference>
<dbReference type="KEGG" id="cthd:CDO33_14920"/>
<accession>A0A2K2FFC7</accession>
<dbReference type="AlphaFoldDB" id="A0A2K2FFC7"/>
<protein>
    <submittedName>
        <fullName evidence="1">Uncharacterized protein</fullName>
    </submittedName>
</protein>
<evidence type="ECO:0000313" key="1">
    <source>
        <dbReference type="EMBL" id="PNT99515.1"/>
    </source>
</evidence>
<name>A0A2K2FFC7_9CLOT</name>